<feature type="transmembrane region" description="Helical" evidence="13">
    <location>
        <begin position="120"/>
        <end position="141"/>
    </location>
</feature>
<dbReference type="InterPro" id="IPR040162">
    <property type="entry name" value="MGST1-like"/>
</dbReference>
<dbReference type="Gene3D" id="1.20.120.550">
    <property type="entry name" value="Membrane associated eicosanoid/glutathione metabolism-like domain"/>
    <property type="match status" value="1"/>
</dbReference>
<feature type="transmembrane region" description="Helical" evidence="13">
    <location>
        <begin position="6"/>
        <end position="29"/>
    </location>
</feature>
<dbReference type="GO" id="GO:0004364">
    <property type="term" value="F:glutathione transferase activity"/>
    <property type="evidence" value="ECO:0007669"/>
    <property type="project" value="UniProtKB-EC"/>
</dbReference>
<gene>
    <name evidence="14" type="ORF">ENSA7_38720</name>
</gene>
<evidence type="ECO:0000256" key="2">
    <source>
        <dbReference type="ARBA" id="ARBA00004477"/>
    </source>
</evidence>
<accession>A0A2S9YN94</accession>
<evidence type="ECO:0000256" key="4">
    <source>
        <dbReference type="ARBA" id="ARBA00022679"/>
    </source>
</evidence>
<evidence type="ECO:0000256" key="13">
    <source>
        <dbReference type="SAM" id="Phobius"/>
    </source>
</evidence>
<evidence type="ECO:0000313" key="14">
    <source>
        <dbReference type="EMBL" id="PRQ06552.1"/>
    </source>
</evidence>
<keyword evidence="6" id="KW-0256">Endoplasmic reticulum</keyword>
<comment type="subcellular location">
    <subcellularLocation>
        <location evidence="2">Endoplasmic reticulum membrane</location>
        <topology evidence="2">Multi-pass membrane protein</topology>
    </subcellularLocation>
</comment>
<dbReference type="SUPFAM" id="SSF161084">
    <property type="entry name" value="MAPEG domain-like"/>
    <property type="match status" value="1"/>
</dbReference>
<reference evidence="14 15" key="1">
    <citation type="submission" date="2018-03" db="EMBL/GenBank/DDBJ databases">
        <title>Draft Genome Sequences of the Obligatory Marine Myxobacteria Enhygromyxa salina SWB007.</title>
        <authorList>
            <person name="Poehlein A."/>
            <person name="Moghaddam J.A."/>
            <person name="Harms H."/>
            <person name="Alanjari M."/>
            <person name="Koenig G.M."/>
            <person name="Daniel R."/>
            <person name="Schaeberle T.F."/>
        </authorList>
    </citation>
    <scope>NUCLEOTIDE SEQUENCE [LARGE SCALE GENOMIC DNA]</scope>
    <source>
        <strain evidence="14 15">SWB007</strain>
    </source>
</reference>
<evidence type="ECO:0000256" key="11">
    <source>
        <dbReference type="ARBA" id="ARBA00039397"/>
    </source>
</evidence>
<comment type="caution">
    <text evidence="14">The sequence shown here is derived from an EMBL/GenBank/DDBJ whole genome shotgun (WGS) entry which is preliminary data.</text>
</comment>
<keyword evidence="4" id="KW-0808">Transferase</keyword>
<evidence type="ECO:0000256" key="1">
    <source>
        <dbReference type="ARBA" id="ARBA00003701"/>
    </source>
</evidence>
<evidence type="ECO:0000256" key="8">
    <source>
        <dbReference type="ARBA" id="ARBA00022990"/>
    </source>
</evidence>
<dbReference type="Proteomes" id="UP000238823">
    <property type="component" value="Unassembled WGS sequence"/>
</dbReference>
<dbReference type="GO" id="GO:0016020">
    <property type="term" value="C:membrane"/>
    <property type="evidence" value="ECO:0007669"/>
    <property type="project" value="InterPro"/>
</dbReference>
<comment type="function">
    <text evidence="1">Conjugation of reduced glutathione to a wide number of exogenous and endogenous hydrophobic electrophiles.</text>
</comment>
<comment type="subunit">
    <text evidence="10">Homotrimer; The trimer binds only one molecule of glutathione.</text>
</comment>
<dbReference type="PANTHER" id="PTHR10689">
    <property type="entry name" value="MICROSOMAL GLUTATHIONE S-TRANSFERASE 1"/>
    <property type="match status" value="1"/>
</dbReference>
<dbReference type="EMBL" id="PVNL01000074">
    <property type="protein sequence ID" value="PRQ06552.1"/>
    <property type="molecule type" value="Genomic_DNA"/>
</dbReference>
<evidence type="ECO:0000313" key="15">
    <source>
        <dbReference type="Proteomes" id="UP000238823"/>
    </source>
</evidence>
<sequence length="142" mass="15353">MDNDAFNIYLLCVAALAFNVWFLVTLIAVRRGKAKAFVNAEDAKAFKGNIAEADAPSVERAKAAHRNALENIPLFAILGLLYLTTGGTKSGALAYFVTFAVSRWLHTFSYLAGMQPWRTLAFTIGLLVNVGLSVQLVIAAMA</sequence>
<evidence type="ECO:0000256" key="7">
    <source>
        <dbReference type="ARBA" id="ARBA00022989"/>
    </source>
</evidence>
<keyword evidence="5 13" id="KW-0812">Transmembrane</keyword>
<dbReference type="Pfam" id="PF01124">
    <property type="entry name" value="MAPEG"/>
    <property type="match status" value="1"/>
</dbReference>
<dbReference type="RefSeq" id="WP_181233914.1">
    <property type="nucleotide sequence ID" value="NZ_PVNL01000074.1"/>
</dbReference>
<name>A0A2S9YN94_9BACT</name>
<evidence type="ECO:0000256" key="9">
    <source>
        <dbReference type="ARBA" id="ARBA00023136"/>
    </source>
</evidence>
<dbReference type="InterPro" id="IPR023352">
    <property type="entry name" value="MAPEG-like_dom_sf"/>
</dbReference>
<dbReference type="AlphaFoldDB" id="A0A2S9YN94"/>
<evidence type="ECO:0000256" key="6">
    <source>
        <dbReference type="ARBA" id="ARBA00022824"/>
    </source>
</evidence>
<dbReference type="InterPro" id="IPR001129">
    <property type="entry name" value="Membr-assoc_MAPEG"/>
</dbReference>
<feature type="transmembrane region" description="Helical" evidence="13">
    <location>
        <begin position="68"/>
        <end position="86"/>
    </location>
</feature>
<keyword evidence="7 13" id="KW-1133">Transmembrane helix</keyword>
<keyword evidence="9 13" id="KW-0472">Membrane</keyword>
<keyword evidence="8" id="KW-0007">Acetylation</keyword>
<evidence type="ECO:0000256" key="12">
    <source>
        <dbReference type="ARBA" id="ARBA00049385"/>
    </source>
</evidence>
<protein>
    <recommendedName>
        <fullName evidence="11">Microsomal glutathione S-transferase 1</fullName>
        <ecNumber evidence="3">2.5.1.18</ecNumber>
    </recommendedName>
</protein>
<evidence type="ECO:0000256" key="5">
    <source>
        <dbReference type="ARBA" id="ARBA00022692"/>
    </source>
</evidence>
<dbReference type="EC" id="2.5.1.18" evidence="3"/>
<evidence type="ECO:0000256" key="3">
    <source>
        <dbReference type="ARBA" id="ARBA00012452"/>
    </source>
</evidence>
<proteinExistence type="predicted"/>
<evidence type="ECO:0000256" key="10">
    <source>
        <dbReference type="ARBA" id="ARBA00038540"/>
    </source>
</evidence>
<comment type="catalytic activity">
    <reaction evidence="12">
        <text>RX + glutathione = an S-substituted glutathione + a halide anion + H(+)</text>
        <dbReference type="Rhea" id="RHEA:16437"/>
        <dbReference type="ChEBI" id="CHEBI:15378"/>
        <dbReference type="ChEBI" id="CHEBI:16042"/>
        <dbReference type="ChEBI" id="CHEBI:17792"/>
        <dbReference type="ChEBI" id="CHEBI:57925"/>
        <dbReference type="ChEBI" id="CHEBI:90779"/>
        <dbReference type="EC" id="2.5.1.18"/>
    </reaction>
    <physiologicalReaction direction="left-to-right" evidence="12">
        <dbReference type="Rhea" id="RHEA:16438"/>
    </physiologicalReaction>
</comment>
<organism evidence="14 15">
    <name type="scientific">Enhygromyxa salina</name>
    <dbReference type="NCBI Taxonomy" id="215803"/>
    <lineage>
        <taxon>Bacteria</taxon>
        <taxon>Pseudomonadati</taxon>
        <taxon>Myxococcota</taxon>
        <taxon>Polyangia</taxon>
        <taxon>Nannocystales</taxon>
        <taxon>Nannocystaceae</taxon>
        <taxon>Enhygromyxa</taxon>
    </lineage>
</organism>
<dbReference type="PANTHER" id="PTHR10689:SF6">
    <property type="entry name" value="MICROSOMAL GLUTATHIONE S-TRANSFERASE 1"/>
    <property type="match status" value="1"/>
</dbReference>